<dbReference type="PANTHER" id="PTHR43199">
    <property type="entry name" value="GLUTATHIONE HYDROLASE"/>
    <property type="match status" value="1"/>
</dbReference>
<evidence type="ECO:0000256" key="4">
    <source>
        <dbReference type="ARBA" id="ARBA00022679"/>
    </source>
</evidence>
<sequence>MFFAKRLLRFSFLLLASTYGYASDPTIVPEAASGFSESPTVRAKSAMAVTANPYASRAAQKILAQGGSAIDAGIAAQLVLGLVEPQSSGIGGGAFMLYWNADGKQLSSWDGRETAPRAVDENHFLHADGSTMGFFEAVIGGHSVGVPGVIAMLDSAHRQFGQLPWESLFAPAIELAESGFIISPRLHTLLKKMPKVAVNPAISRYFFNADGQPKAIGELLRNPTYATTLRTLAENGGNAFYQGKIAKNIVAAVANDPNKAGTLSLRDLARYHAIQRPAVCAPFREYQVCGAPPPSSGGTTVLAILGMIEAVEQERGALRGVDFIHTFIEASRLAFADRNRYVADPDFVTVPTNGLVNRDYLTTRAASIKADRRLATVEAGKPPGAPDLIDSNSPELPSTSHFSIVDAKGNVLSMTTSIETAFGSRVFVDGFLLNNQLSDFSFNPADKDGSKIANRIQAGKRPRSSMSPMMVFKNGSPVLAIGSPGGARIIDYVAGSLYRVLAEGEAISAAIASGHVIAMSDAVELETGRFSRNDIVELEKRGHPIKEGDQTSGLHGILIKESGLEGAADPRREGQALGL</sequence>
<keyword evidence="12" id="KW-1185">Reference proteome</keyword>
<reference evidence="12" key="1">
    <citation type="journal article" date="2019" name="Int. J. Syst. Evol. Microbiol.">
        <title>The Global Catalogue of Microorganisms (GCM) 10K type strain sequencing project: providing services to taxonomists for standard genome sequencing and annotation.</title>
        <authorList>
            <consortium name="The Broad Institute Genomics Platform"/>
            <consortium name="The Broad Institute Genome Sequencing Center for Infectious Disease"/>
            <person name="Wu L."/>
            <person name="Ma J."/>
        </authorList>
    </citation>
    <scope>NUCLEOTIDE SEQUENCE [LARGE SCALE GENOMIC DNA]</scope>
    <source>
        <strain evidence="12">JCM 17304</strain>
    </source>
</reference>
<evidence type="ECO:0000256" key="9">
    <source>
        <dbReference type="RuleBase" id="RU368036"/>
    </source>
</evidence>
<dbReference type="Gene3D" id="1.10.246.130">
    <property type="match status" value="1"/>
</dbReference>
<evidence type="ECO:0000256" key="5">
    <source>
        <dbReference type="ARBA" id="ARBA00022801"/>
    </source>
</evidence>
<dbReference type="InterPro" id="IPR051792">
    <property type="entry name" value="GGT_bact"/>
</dbReference>
<comment type="similarity">
    <text evidence="3 9">Belongs to the gamma-glutamyltransferase family.</text>
</comment>
<dbReference type="InterPro" id="IPR043137">
    <property type="entry name" value="GGT_ssub_C"/>
</dbReference>
<dbReference type="InterPro" id="IPR043138">
    <property type="entry name" value="GGT_lsub"/>
</dbReference>
<keyword evidence="7 9" id="KW-0012">Acyltransferase</keyword>
<dbReference type="EC" id="2.3.2.2" evidence="9"/>
<comment type="PTM">
    <text evidence="9">Cleaved by autocatalysis into a large and a small subunit.</text>
</comment>
<comment type="catalytic activity">
    <reaction evidence="2 9">
        <text>glutathione + H2O = L-cysteinylglycine + L-glutamate</text>
        <dbReference type="Rhea" id="RHEA:28807"/>
        <dbReference type="ChEBI" id="CHEBI:15377"/>
        <dbReference type="ChEBI" id="CHEBI:29985"/>
        <dbReference type="ChEBI" id="CHEBI:57925"/>
        <dbReference type="ChEBI" id="CHEBI:61694"/>
        <dbReference type="EC" id="3.4.19.13"/>
    </reaction>
</comment>
<organism evidence="11 12">
    <name type="scientific">Zhongshania borealis</name>
    <dbReference type="NCBI Taxonomy" id="889488"/>
    <lineage>
        <taxon>Bacteria</taxon>
        <taxon>Pseudomonadati</taxon>
        <taxon>Pseudomonadota</taxon>
        <taxon>Gammaproteobacteria</taxon>
        <taxon>Cellvibrionales</taxon>
        <taxon>Spongiibacteraceae</taxon>
        <taxon>Zhongshania</taxon>
    </lineage>
</organism>
<name>A0ABP7WL61_9GAMM</name>
<dbReference type="Pfam" id="PF01019">
    <property type="entry name" value="G_glu_transpept"/>
    <property type="match status" value="1"/>
</dbReference>
<keyword evidence="5 9" id="KW-0378">Hydrolase</keyword>
<keyword evidence="10" id="KW-0732">Signal</keyword>
<dbReference type="PANTHER" id="PTHR43199:SF1">
    <property type="entry name" value="GLUTATHIONE HYDROLASE PROENZYME"/>
    <property type="match status" value="1"/>
</dbReference>
<comment type="catalytic activity">
    <reaction evidence="8 9">
        <text>an N-terminal (5-L-glutamyl)-[peptide] + an alpha-amino acid = 5-L-glutamyl amino acid + an N-terminal L-alpha-aminoacyl-[peptide]</text>
        <dbReference type="Rhea" id="RHEA:23904"/>
        <dbReference type="Rhea" id="RHEA-COMP:9780"/>
        <dbReference type="Rhea" id="RHEA-COMP:9795"/>
        <dbReference type="ChEBI" id="CHEBI:77644"/>
        <dbReference type="ChEBI" id="CHEBI:78597"/>
        <dbReference type="ChEBI" id="CHEBI:78599"/>
        <dbReference type="ChEBI" id="CHEBI:78608"/>
        <dbReference type="EC" id="2.3.2.2"/>
    </reaction>
</comment>
<feature type="signal peptide" evidence="10">
    <location>
        <begin position="1"/>
        <end position="22"/>
    </location>
</feature>
<evidence type="ECO:0000256" key="7">
    <source>
        <dbReference type="ARBA" id="ARBA00023315"/>
    </source>
</evidence>
<dbReference type="Gene3D" id="3.60.20.40">
    <property type="match status" value="1"/>
</dbReference>
<comment type="subunit">
    <text evidence="9">This enzyme consists of two polypeptide chains, which are synthesized in precursor form from a single polypeptide.</text>
</comment>
<comment type="pathway">
    <text evidence="9">Sulfur metabolism; glutathione metabolism.</text>
</comment>
<dbReference type="InterPro" id="IPR000101">
    <property type="entry name" value="GGT_peptidase"/>
</dbReference>
<dbReference type="InterPro" id="IPR029055">
    <property type="entry name" value="Ntn_hydrolases_N"/>
</dbReference>
<evidence type="ECO:0000256" key="2">
    <source>
        <dbReference type="ARBA" id="ARBA00001089"/>
    </source>
</evidence>
<evidence type="ECO:0000313" key="12">
    <source>
        <dbReference type="Proteomes" id="UP001500392"/>
    </source>
</evidence>
<comment type="caution">
    <text evidence="11">The sequence shown here is derived from an EMBL/GenBank/DDBJ whole genome shotgun (WGS) entry which is preliminary data.</text>
</comment>
<evidence type="ECO:0000256" key="1">
    <source>
        <dbReference type="ARBA" id="ARBA00001049"/>
    </source>
</evidence>
<comment type="catalytic activity">
    <reaction evidence="1 9">
        <text>an S-substituted glutathione + H2O = an S-substituted L-cysteinylglycine + L-glutamate</text>
        <dbReference type="Rhea" id="RHEA:59468"/>
        <dbReference type="ChEBI" id="CHEBI:15377"/>
        <dbReference type="ChEBI" id="CHEBI:29985"/>
        <dbReference type="ChEBI" id="CHEBI:90779"/>
        <dbReference type="ChEBI" id="CHEBI:143103"/>
        <dbReference type="EC" id="3.4.19.13"/>
    </reaction>
</comment>
<evidence type="ECO:0000256" key="8">
    <source>
        <dbReference type="ARBA" id="ARBA00047417"/>
    </source>
</evidence>
<keyword evidence="9" id="KW-0317">Glutathione biosynthesis</keyword>
<proteinExistence type="inferred from homology"/>
<dbReference type="NCBIfam" id="TIGR00066">
    <property type="entry name" value="g_glut_trans"/>
    <property type="match status" value="1"/>
</dbReference>
<dbReference type="SUPFAM" id="SSF56235">
    <property type="entry name" value="N-terminal nucleophile aminohydrolases (Ntn hydrolases)"/>
    <property type="match status" value="1"/>
</dbReference>
<dbReference type="PRINTS" id="PR01210">
    <property type="entry name" value="GGTRANSPTASE"/>
</dbReference>
<dbReference type="Proteomes" id="UP001500392">
    <property type="component" value="Unassembled WGS sequence"/>
</dbReference>
<dbReference type="RefSeq" id="WP_344933816.1">
    <property type="nucleotide sequence ID" value="NZ_BAABDM010000002.1"/>
</dbReference>
<dbReference type="EMBL" id="BAABDM010000002">
    <property type="protein sequence ID" value="GAA4091396.1"/>
    <property type="molecule type" value="Genomic_DNA"/>
</dbReference>
<feature type="chain" id="PRO_5045829207" description="Glutathione hydrolase proenzyme" evidence="10">
    <location>
        <begin position="23"/>
        <end position="579"/>
    </location>
</feature>
<gene>
    <name evidence="11" type="primary">ggt</name>
    <name evidence="11" type="ORF">GCM10022414_13320</name>
</gene>
<evidence type="ECO:0000313" key="11">
    <source>
        <dbReference type="EMBL" id="GAA4091396.1"/>
    </source>
</evidence>
<dbReference type="EC" id="3.4.19.13" evidence="9"/>
<evidence type="ECO:0000256" key="10">
    <source>
        <dbReference type="SAM" id="SignalP"/>
    </source>
</evidence>
<accession>A0ABP7WL61</accession>
<evidence type="ECO:0000256" key="3">
    <source>
        <dbReference type="ARBA" id="ARBA00009381"/>
    </source>
</evidence>
<protein>
    <recommendedName>
        <fullName evidence="9">Glutathione hydrolase proenzyme</fullName>
        <ecNumber evidence="9">2.3.2.2</ecNumber>
        <ecNumber evidence="9">3.4.19.13</ecNumber>
    </recommendedName>
    <component>
        <recommendedName>
            <fullName evidence="9">Glutathione hydrolase large chain</fullName>
        </recommendedName>
    </component>
    <component>
        <recommendedName>
            <fullName evidence="9">Glutathione hydrolase small chain</fullName>
        </recommendedName>
    </component>
</protein>
<keyword evidence="4 9" id="KW-0808">Transferase</keyword>
<keyword evidence="6 9" id="KW-0865">Zymogen</keyword>
<evidence type="ECO:0000256" key="6">
    <source>
        <dbReference type="ARBA" id="ARBA00023145"/>
    </source>
</evidence>